<evidence type="ECO:0000256" key="1">
    <source>
        <dbReference type="SAM" id="MobiDB-lite"/>
    </source>
</evidence>
<feature type="region of interest" description="Disordered" evidence="1">
    <location>
        <begin position="29"/>
        <end position="48"/>
    </location>
</feature>
<evidence type="ECO:0000313" key="2">
    <source>
        <dbReference type="EMBL" id="GAI87742.1"/>
    </source>
</evidence>
<organism evidence="2">
    <name type="scientific">marine sediment metagenome</name>
    <dbReference type="NCBI Taxonomy" id="412755"/>
    <lineage>
        <taxon>unclassified sequences</taxon>
        <taxon>metagenomes</taxon>
        <taxon>ecological metagenomes</taxon>
    </lineage>
</organism>
<proteinExistence type="predicted"/>
<protein>
    <submittedName>
        <fullName evidence="2">Uncharacterized protein</fullName>
    </submittedName>
</protein>
<dbReference type="AlphaFoldDB" id="X1S3X1"/>
<sequence length="48" mass="5641">MKLFWRKGKLWGKEDLRNLKHLKAVGTMRGGNRGYGRKLHTMRKSNQG</sequence>
<gene>
    <name evidence="2" type="ORF">S12H4_15586</name>
</gene>
<name>X1S3X1_9ZZZZ</name>
<feature type="compositionally biased region" description="Basic residues" evidence="1">
    <location>
        <begin position="35"/>
        <end position="48"/>
    </location>
</feature>
<dbReference type="EMBL" id="BARW01007498">
    <property type="protein sequence ID" value="GAI87742.1"/>
    <property type="molecule type" value="Genomic_DNA"/>
</dbReference>
<accession>X1S3X1</accession>
<reference evidence="2" key="1">
    <citation type="journal article" date="2014" name="Front. Microbiol.">
        <title>High frequency of phylogenetically diverse reductive dehalogenase-homologous genes in deep subseafloor sedimentary metagenomes.</title>
        <authorList>
            <person name="Kawai M."/>
            <person name="Futagami T."/>
            <person name="Toyoda A."/>
            <person name="Takaki Y."/>
            <person name="Nishi S."/>
            <person name="Hori S."/>
            <person name="Arai W."/>
            <person name="Tsubouchi T."/>
            <person name="Morono Y."/>
            <person name="Uchiyama I."/>
            <person name="Ito T."/>
            <person name="Fujiyama A."/>
            <person name="Inagaki F."/>
            <person name="Takami H."/>
        </authorList>
    </citation>
    <scope>NUCLEOTIDE SEQUENCE</scope>
    <source>
        <strain evidence="2">Expedition CK06-06</strain>
    </source>
</reference>
<comment type="caution">
    <text evidence="2">The sequence shown here is derived from an EMBL/GenBank/DDBJ whole genome shotgun (WGS) entry which is preliminary data.</text>
</comment>